<dbReference type="EMBL" id="AYYY01000021">
    <property type="protein sequence ID" value="KRM61743.1"/>
    <property type="molecule type" value="Genomic_DNA"/>
</dbReference>
<organism evidence="1 2">
    <name type="scientific">Paucilactobacillus vaccinostercus DSM 20634</name>
    <dbReference type="NCBI Taxonomy" id="1423813"/>
    <lineage>
        <taxon>Bacteria</taxon>
        <taxon>Bacillati</taxon>
        <taxon>Bacillota</taxon>
        <taxon>Bacilli</taxon>
        <taxon>Lactobacillales</taxon>
        <taxon>Lactobacillaceae</taxon>
        <taxon>Paucilactobacillus</taxon>
    </lineage>
</organism>
<evidence type="ECO:0008006" key="3">
    <source>
        <dbReference type="Google" id="ProtNLM"/>
    </source>
</evidence>
<proteinExistence type="predicted"/>
<comment type="caution">
    <text evidence="1">The sequence shown here is derived from an EMBL/GenBank/DDBJ whole genome shotgun (WGS) entry which is preliminary data.</text>
</comment>
<dbReference type="Proteomes" id="UP000051733">
    <property type="component" value="Unassembled WGS sequence"/>
</dbReference>
<reference evidence="1 2" key="1">
    <citation type="journal article" date="2015" name="Genome Announc.">
        <title>Expanding the biotechnology potential of lactobacilli through comparative genomics of 213 strains and associated genera.</title>
        <authorList>
            <person name="Sun Z."/>
            <person name="Harris H.M."/>
            <person name="McCann A."/>
            <person name="Guo C."/>
            <person name="Argimon S."/>
            <person name="Zhang W."/>
            <person name="Yang X."/>
            <person name="Jeffery I.B."/>
            <person name="Cooney J.C."/>
            <person name="Kagawa T.F."/>
            <person name="Liu W."/>
            <person name="Song Y."/>
            <person name="Salvetti E."/>
            <person name="Wrobel A."/>
            <person name="Rasinkangas P."/>
            <person name="Parkhill J."/>
            <person name="Rea M.C."/>
            <person name="O'Sullivan O."/>
            <person name="Ritari J."/>
            <person name="Douillard F.P."/>
            <person name="Paul Ross R."/>
            <person name="Yang R."/>
            <person name="Briner A.E."/>
            <person name="Felis G.E."/>
            <person name="de Vos W.M."/>
            <person name="Barrangou R."/>
            <person name="Klaenhammer T.R."/>
            <person name="Caufield P.W."/>
            <person name="Cui Y."/>
            <person name="Zhang H."/>
            <person name="O'Toole P.W."/>
        </authorList>
    </citation>
    <scope>NUCLEOTIDE SEQUENCE [LARGE SCALE GENOMIC DNA]</scope>
    <source>
        <strain evidence="1 2">DSM 20634</strain>
    </source>
</reference>
<dbReference type="AlphaFoldDB" id="A0A0R2A4X7"/>
<accession>A0A0R2A4X7</accession>
<evidence type="ECO:0000313" key="1">
    <source>
        <dbReference type="EMBL" id="KRM61743.1"/>
    </source>
</evidence>
<dbReference type="STRING" id="1423813.FC26_GL001309"/>
<gene>
    <name evidence="1" type="ORF">FC26_GL001309</name>
</gene>
<sequence length="51" mass="6232">MSYDQDSGKWFARLMFRNHYVLLKSFDTMDEAIQARMDAEKRFFPKKTRSH</sequence>
<keyword evidence="2" id="KW-1185">Reference proteome</keyword>
<dbReference type="GO" id="GO:0003677">
    <property type="term" value="F:DNA binding"/>
    <property type="evidence" value="ECO:0007669"/>
    <property type="project" value="InterPro"/>
</dbReference>
<dbReference type="SUPFAM" id="SSF54171">
    <property type="entry name" value="DNA-binding domain"/>
    <property type="match status" value="1"/>
</dbReference>
<dbReference type="PATRIC" id="fig|1423813.3.peg.1334"/>
<evidence type="ECO:0000313" key="2">
    <source>
        <dbReference type="Proteomes" id="UP000051733"/>
    </source>
</evidence>
<dbReference type="InterPro" id="IPR016177">
    <property type="entry name" value="DNA-bd_dom_sf"/>
</dbReference>
<name>A0A0R2A4X7_9LACO</name>
<protein>
    <recommendedName>
        <fullName evidence="3">AP2/ERF domain-containing protein</fullName>
    </recommendedName>
</protein>